<feature type="chain" id="PRO_5026812129" description="DUF31 domain-containing protein" evidence="2">
    <location>
        <begin position="23"/>
        <end position="827"/>
    </location>
</feature>
<reference evidence="4 5" key="1">
    <citation type="submission" date="2020-05" db="EMBL/GenBank/DDBJ databases">
        <title>Novel Mycoplasma species detected in Mirounga angustirostris (northern elephant seal) from the USA.</title>
        <authorList>
            <person name="Volokhov D.V."/>
        </authorList>
    </citation>
    <scope>NUCLEOTIDE SEQUENCE [LARGE SCALE GENOMIC DNA]</scope>
    <source>
        <strain evidence="4 5">Mirounga ES2806-NAS</strain>
    </source>
</reference>
<dbReference type="Pfam" id="PF01732">
    <property type="entry name" value="Mycop_pep_DUF31"/>
    <property type="match status" value="1"/>
</dbReference>
<accession>A0A6M4JB83</accession>
<dbReference type="PRINTS" id="PR00840">
    <property type="entry name" value="Y06768FAMILY"/>
</dbReference>
<dbReference type="NCBIfam" id="NF045841">
    <property type="entry name" value="Ig_SerProt_MIP"/>
    <property type="match status" value="1"/>
</dbReference>
<dbReference type="AlphaFoldDB" id="A0A6M4JB83"/>
<evidence type="ECO:0000256" key="2">
    <source>
        <dbReference type="SAM" id="SignalP"/>
    </source>
</evidence>
<dbReference type="RefSeq" id="WP_171112998.1">
    <property type="nucleotide sequence ID" value="NZ_CP053097.1"/>
</dbReference>
<dbReference type="Gene3D" id="3.10.450.270">
    <property type="match status" value="1"/>
</dbReference>
<gene>
    <name evidence="4" type="ORF">HLA92_01910</name>
</gene>
<dbReference type="Proteomes" id="UP000502118">
    <property type="component" value="Chromosome"/>
</dbReference>
<name>A0A6M4JB83_9MOLU</name>
<protein>
    <recommendedName>
        <fullName evidence="3">DUF31 domain-containing protein</fullName>
    </recommendedName>
</protein>
<dbReference type="NCBIfam" id="NF045842">
    <property type="entry name" value="MIP_near_MIB"/>
    <property type="match status" value="1"/>
</dbReference>
<feature type="domain" description="DUF31" evidence="3">
    <location>
        <begin position="276"/>
        <end position="741"/>
    </location>
</feature>
<keyword evidence="1" id="KW-0175">Coiled coil</keyword>
<dbReference type="EMBL" id="CP053097">
    <property type="protein sequence ID" value="QJR44180.1"/>
    <property type="molecule type" value="Genomic_DNA"/>
</dbReference>
<feature type="signal peptide" evidence="2">
    <location>
        <begin position="1"/>
        <end position="22"/>
    </location>
</feature>
<proteinExistence type="predicted"/>
<evidence type="ECO:0000313" key="5">
    <source>
        <dbReference type="Proteomes" id="UP000502118"/>
    </source>
</evidence>
<feature type="coiled-coil region" evidence="1">
    <location>
        <begin position="329"/>
        <end position="376"/>
    </location>
</feature>
<dbReference type="InterPro" id="IPR022381">
    <property type="entry name" value="Uncharacterised_MG067"/>
</dbReference>
<keyword evidence="2" id="KW-0732">Signal</keyword>
<sequence>MKKLKYILPVLITLATIPPLLAISCSNNSNNNTNTNNTIDTNNKDDLIENKSFDELYDFNLKQGKKEDYSPETIKSQQNLLLDIKVKKQFESQISIRLLDVIEENNATGNLSLSIEITNKKTNNKTLKKYPLTGFKKTINGISDDGTIKYNPNITNDKLSEYQNLSQAQRFKEDNDKYIAGLKRQYQNQPVDQVRPDLKYNPNHASKFNYIAKTIGIDNYENSAYKGFTLPVYKENGDIEGLSLTPTAAPELFSNIDFIGDRDPFQSVGLARMLPNQKYKDIALQTFIGDFTYQNKLEKEISSYQRAIEEVSKWTENDPKLTKFKQNSIKEVEDNKQREENLYQIKLSKTQNIKDKESLTNQHRKKIAELDQEIQKINGYTKQFIINEYTKEIEKFKEQAKGNKLFSASGTLWLIDYEIPQGQDYPTKWFFATNSHVAKLMSNPTFSGFSLTRLNSNVGINTKLKTTGFDTHYKTYSFSGNGVKQYVTKVYDALDYLNTSPSDFLANNLKEKYKDVEEMADFAVIEVDFEELFKNNNEVITDRPTDIQTKVKEITNDYYNLPDNKKSNFLSTSYLENYDKIDYQLIYLPNQEKKQTDELFALGYPVSTNDFFLSPNEDKKEYDAKKGTSSLWVNSDYRFYYADTQGEDGPSNIKQDRLDKGNYLSYQIGLRTFSNKPGINDAFLVAPIRGNELYETYNEKGEYKQYFNTGLQYMLRHFVPTGGSSGSSVRNQDNKIIGLHSTIIDAAKTDFVVALRSEGFDYQGAFGKYNLPQYDLIYGGGKNQKTSYREALEKLHNNKKLGHTWLFKTGFSINDIPKEFKFKEMDK</sequence>
<dbReference type="KEGG" id="mmio:HLA92_01910"/>
<dbReference type="PROSITE" id="PS51257">
    <property type="entry name" value="PROKAR_LIPOPROTEIN"/>
    <property type="match status" value="1"/>
</dbReference>
<organism evidence="4 5">
    <name type="scientific">Mycoplasma miroungirhinis</name>
    <dbReference type="NCBI Taxonomy" id="754516"/>
    <lineage>
        <taxon>Bacteria</taxon>
        <taxon>Bacillati</taxon>
        <taxon>Mycoplasmatota</taxon>
        <taxon>Mollicutes</taxon>
        <taxon>Mycoplasmataceae</taxon>
        <taxon>Mycoplasma</taxon>
    </lineage>
</organism>
<dbReference type="InterPro" id="IPR022382">
    <property type="entry name" value="Mycoplasma_peptidase_DUF31"/>
</dbReference>
<evidence type="ECO:0000259" key="3">
    <source>
        <dbReference type="Pfam" id="PF01732"/>
    </source>
</evidence>
<evidence type="ECO:0000256" key="1">
    <source>
        <dbReference type="SAM" id="Coils"/>
    </source>
</evidence>
<evidence type="ECO:0000313" key="4">
    <source>
        <dbReference type="EMBL" id="QJR44180.1"/>
    </source>
</evidence>
<keyword evidence="5" id="KW-1185">Reference proteome</keyword>